<dbReference type="EC" id="5.4.99.-" evidence="3"/>
<comment type="similarity">
    <text evidence="3">Belongs to the terpene cyclase/mutase family.</text>
</comment>
<dbReference type="STRING" id="416450.A0A1V6Q7J1"/>
<dbReference type="InterPro" id="IPR018333">
    <property type="entry name" value="Squalene_cyclase"/>
</dbReference>
<feature type="domain" description="Squalene cyclase N-terminal" evidence="5">
    <location>
        <begin position="18"/>
        <end position="314"/>
    </location>
</feature>
<dbReference type="AlphaFoldDB" id="A0A1V6Q7J1"/>
<dbReference type="GO" id="GO:0005811">
    <property type="term" value="C:lipid droplet"/>
    <property type="evidence" value="ECO:0007669"/>
    <property type="project" value="InterPro"/>
</dbReference>
<evidence type="ECO:0000256" key="3">
    <source>
        <dbReference type="RuleBase" id="RU362003"/>
    </source>
</evidence>
<sequence length="664" mass="73910">MADASFGSLAAEAKHALDRAANFSHHRQHEDGHWCGELKSNATITAEYVMLRQALGLDMESDRNELISWFLSEQNQDGSWSLAPGHSGDISTSVEAYFALKILGIEPDTAFMRKARLFILSVGGVAKVRIFTRIYLATFGLFPWSAVPELPAELIMMPNAAFISIYRLASWARSTIVPLLIISHHRPVYALPNGISETNDFLDELWDNPAKKNVPYSPSLWQLVKTDAVASTFVVIDSILHMLGGLRSSPTRSRARGQCIDWILQHQETEGDWAGIFPPMHTGVVALCLEGYALDDAPVKKGLEAIERFSWSDKRGKRVQACVSPVWDTILSTIGLCDADMASQDTVSAMKWVKGRQLCGPEGDWRVYKPNITAGGFSFEYFNRWYPDVDDTAAAILAMIKQDPKLTNSRTSVVKAVQWIIGMQNNDGGWGAFDIHNDRLFLNKIPFSDMEALCDPSTADVTGRILEAFGLLFQSSNDFPVDLVRDMKLACDRAIPYLFSIQERSGSWYGRWGANYIYGTSNVVCGLALFSNWEGGSNFVNDSLNRATLWLRNAQNPDGGWGETLLSYRKPDLGGKGCSTASQTGWALMALLARSLSHEKSIESGVGYLLRTQTESDRPDEASWPESQYTGTGFPNHFYLGYSLYSHYFPMMALGRYARTHSNR</sequence>
<evidence type="ECO:0000256" key="1">
    <source>
        <dbReference type="ARBA" id="ARBA00022737"/>
    </source>
</evidence>
<dbReference type="InterPro" id="IPR008930">
    <property type="entry name" value="Terpenoid_cyclase/PrenylTrfase"/>
</dbReference>
<evidence type="ECO:0000259" key="4">
    <source>
        <dbReference type="Pfam" id="PF13243"/>
    </source>
</evidence>
<dbReference type="InterPro" id="IPR032696">
    <property type="entry name" value="SQ_cyclase_C"/>
</dbReference>
<organism evidence="6 7">
    <name type="scientific">Penicillium antarcticum</name>
    <dbReference type="NCBI Taxonomy" id="416450"/>
    <lineage>
        <taxon>Eukaryota</taxon>
        <taxon>Fungi</taxon>
        <taxon>Dikarya</taxon>
        <taxon>Ascomycota</taxon>
        <taxon>Pezizomycotina</taxon>
        <taxon>Eurotiomycetes</taxon>
        <taxon>Eurotiomycetidae</taxon>
        <taxon>Eurotiales</taxon>
        <taxon>Aspergillaceae</taxon>
        <taxon>Penicillium</taxon>
    </lineage>
</organism>
<proteinExistence type="inferred from homology"/>
<dbReference type="InterPro" id="IPR006400">
    <property type="entry name" value="Hopene-cyclase"/>
</dbReference>
<dbReference type="CDD" id="cd02892">
    <property type="entry name" value="SQCY_1"/>
    <property type="match status" value="1"/>
</dbReference>
<gene>
    <name evidence="6" type="ORF">PENANT_c010G04372</name>
</gene>
<feature type="domain" description="Squalene cyclase C-terminal" evidence="4">
    <location>
        <begin position="323"/>
        <end position="658"/>
    </location>
</feature>
<dbReference type="PANTHER" id="PTHR11764">
    <property type="entry name" value="TERPENE CYCLASE/MUTASE FAMILY MEMBER"/>
    <property type="match status" value="1"/>
</dbReference>
<protein>
    <recommendedName>
        <fullName evidence="3">Terpene cyclase/mutase family member</fullName>
        <ecNumber evidence="3">5.4.99.-</ecNumber>
    </recommendedName>
</protein>
<dbReference type="GO" id="GO:0016104">
    <property type="term" value="P:triterpenoid biosynthetic process"/>
    <property type="evidence" value="ECO:0007669"/>
    <property type="project" value="InterPro"/>
</dbReference>
<dbReference type="GO" id="GO:0016866">
    <property type="term" value="F:intramolecular transferase activity"/>
    <property type="evidence" value="ECO:0007669"/>
    <property type="project" value="InterPro"/>
</dbReference>
<dbReference type="NCBIfam" id="TIGR01507">
    <property type="entry name" value="hopene_cyclase"/>
    <property type="match status" value="1"/>
</dbReference>
<dbReference type="PANTHER" id="PTHR11764:SF82">
    <property type="entry name" value="TERPENE CYCLASE_MUTASE FAMILY MEMBER"/>
    <property type="match status" value="1"/>
</dbReference>
<dbReference type="Pfam" id="PF13249">
    <property type="entry name" value="SQHop_cyclase_N"/>
    <property type="match status" value="1"/>
</dbReference>
<dbReference type="NCBIfam" id="TIGR01787">
    <property type="entry name" value="squalene_cyclas"/>
    <property type="match status" value="1"/>
</dbReference>
<dbReference type="SFLD" id="SFLDG01016">
    <property type="entry name" value="Prenyltransferase_Like_2"/>
    <property type="match status" value="1"/>
</dbReference>
<dbReference type="Proteomes" id="UP000191672">
    <property type="component" value="Unassembled WGS sequence"/>
</dbReference>
<keyword evidence="1" id="KW-0677">Repeat</keyword>
<name>A0A1V6Q7J1_9EURO</name>
<comment type="caution">
    <text evidence="6">The sequence shown here is derived from an EMBL/GenBank/DDBJ whole genome shotgun (WGS) entry which is preliminary data.</text>
</comment>
<evidence type="ECO:0000256" key="2">
    <source>
        <dbReference type="ARBA" id="ARBA00023235"/>
    </source>
</evidence>
<dbReference type="Gene3D" id="1.50.10.20">
    <property type="match status" value="2"/>
</dbReference>
<keyword evidence="7" id="KW-1185">Reference proteome</keyword>
<reference evidence="7" key="1">
    <citation type="journal article" date="2017" name="Nat. Microbiol.">
        <title>Global analysis of biosynthetic gene clusters reveals vast potential of secondary metabolite production in Penicillium species.</title>
        <authorList>
            <person name="Nielsen J.C."/>
            <person name="Grijseels S."/>
            <person name="Prigent S."/>
            <person name="Ji B."/>
            <person name="Dainat J."/>
            <person name="Nielsen K.F."/>
            <person name="Frisvad J.C."/>
            <person name="Workman M."/>
            <person name="Nielsen J."/>
        </authorList>
    </citation>
    <scope>NUCLEOTIDE SEQUENCE [LARGE SCALE GENOMIC DNA]</scope>
    <source>
        <strain evidence="7">IBT 31811</strain>
    </source>
</reference>
<evidence type="ECO:0000259" key="5">
    <source>
        <dbReference type="Pfam" id="PF13249"/>
    </source>
</evidence>
<evidence type="ECO:0000313" key="7">
    <source>
        <dbReference type="Proteomes" id="UP000191672"/>
    </source>
</evidence>
<keyword evidence="2 3" id="KW-0413">Isomerase</keyword>
<accession>A0A1V6Q7J1</accession>
<dbReference type="EMBL" id="MDYN01000010">
    <property type="protein sequence ID" value="OQD85194.1"/>
    <property type="molecule type" value="Genomic_DNA"/>
</dbReference>
<evidence type="ECO:0000313" key="6">
    <source>
        <dbReference type="EMBL" id="OQD85194.1"/>
    </source>
</evidence>
<dbReference type="Pfam" id="PF13243">
    <property type="entry name" value="SQHop_cyclase_C"/>
    <property type="match status" value="1"/>
</dbReference>
<dbReference type="SUPFAM" id="SSF48239">
    <property type="entry name" value="Terpenoid cyclases/Protein prenyltransferases"/>
    <property type="match status" value="2"/>
</dbReference>
<dbReference type="InterPro" id="IPR032697">
    <property type="entry name" value="SQ_cyclase_N"/>
</dbReference>